<sequence length="185" mass="19255">MASNSTFPDGGRETSTVRDLRGEDLAALLPHSPTARIRFLVEAADALARAGDGDVVAVGQGGQVCAAAAAGYRTPFGDATVVLTSGRDAVVDLRRLLATLELRSIARRCLGLVGAVDAPDLPGRRLLESLGYEISGAGVVAWTEETRVGLPAHHVDVWRLRKTISGPGGTLPPGTPDEEDTCSSD</sequence>
<proteinExistence type="predicted"/>
<dbReference type="AlphaFoldDB" id="A0A7Y9E0F3"/>
<evidence type="ECO:0000313" key="2">
    <source>
        <dbReference type="EMBL" id="NYD38816.1"/>
    </source>
</evidence>
<evidence type="ECO:0000256" key="1">
    <source>
        <dbReference type="SAM" id="MobiDB-lite"/>
    </source>
</evidence>
<protein>
    <submittedName>
        <fullName evidence="2">Uncharacterized protein</fullName>
    </submittedName>
</protein>
<gene>
    <name evidence="2" type="ORF">BJ983_004918</name>
</gene>
<dbReference type="RefSeq" id="WP_179796207.1">
    <property type="nucleotide sequence ID" value="NZ_BAABHP010000019.1"/>
</dbReference>
<feature type="compositionally biased region" description="Acidic residues" evidence="1">
    <location>
        <begin position="176"/>
        <end position="185"/>
    </location>
</feature>
<reference evidence="2 3" key="1">
    <citation type="submission" date="2020-07" db="EMBL/GenBank/DDBJ databases">
        <title>Sequencing the genomes of 1000 actinobacteria strains.</title>
        <authorList>
            <person name="Klenk H.-P."/>
        </authorList>
    </citation>
    <scope>NUCLEOTIDE SEQUENCE [LARGE SCALE GENOMIC DNA]</scope>
    <source>
        <strain evidence="2 3">DSM 45772</strain>
    </source>
</reference>
<feature type="region of interest" description="Disordered" evidence="1">
    <location>
        <begin position="164"/>
        <end position="185"/>
    </location>
</feature>
<name>A0A7Y9E0F3_9PSEU</name>
<comment type="caution">
    <text evidence="2">The sequence shown here is derived from an EMBL/GenBank/DDBJ whole genome shotgun (WGS) entry which is preliminary data.</text>
</comment>
<keyword evidence="3" id="KW-1185">Reference proteome</keyword>
<dbReference type="EMBL" id="JACCBN010000001">
    <property type="protein sequence ID" value="NYD38816.1"/>
    <property type="molecule type" value="Genomic_DNA"/>
</dbReference>
<organism evidence="2 3">
    <name type="scientific">Actinomycetospora corticicola</name>
    <dbReference type="NCBI Taxonomy" id="663602"/>
    <lineage>
        <taxon>Bacteria</taxon>
        <taxon>Bacillati</taxon>
        <taxon>Actinomycetota</taxon>
        <taxon>Actinomycetes</taxon>
        <taxon>Pseudonocardiales</taxon>
        <taxon>Pseudonocardiaceae</taxon>
        <taxon>Actinomycetospora</taxon>
    </lineage>
</organism>
<accession>A0A7Y9E0F3</accession>
<dbReference type="Proteomes" id="UP000535890">
    <property type="component" value="Unassembled WGS sequence"/>
</dbReference>
<evidence type="ECO:0000313" key="3">
    <source>
        <dbReference type="Proteomes" id="UP000535890"/>
    </source>
</evidence>